<reference evidence="5" key="1">
    <citation type="journal article" date="2019" name="Int. J. Syst. Evol. Microbiol.">
        <title>The Global Catalogue of Microorganisms (GCM) 10K type strain sequencing project: providing services to taxonomists for standard genome sequencing and annotation.</title>
        <authorList>
            <consortium name="The Broad Institute Genomics Platform"/>
            <consortium name="The Broad Institute Genome Sequencing Center for Infectious Disease"/>
            <person name="Wu L."/>
            <person name="Ma J."/>
        </authorList>
    </citation>
    <scope>NUCLEOTIDE SEQUENCE [LARGE SCALE GENOMIC DNA]</scope>
    <source>
        <strain evidence="5">CCUG 61948</strain>
    </source>
</reference>
<evidence type="ECO:0000313" key="5">
    <source>
        <dbReference type="Proteomes" id="UP001597012"/>
    </source>
</evidence>
<feature type="region of interest" description="Disordered" evidence="1">
    <location>
        <begin position="201"/>
        <end position="240"/>
    </location>
</feature>
<evidence type="ECO:0000256" key="1">
    <source>
        <dbReference type="SAM" id="MobiDB-lite"/>
    </source>
</evidence>
<comment type="caution">
    <text evidence="4">The sequence shown here is derived from an EMBL/GenBank/DDBJ whole genome shotgun (WGS) entry which is preliminary data.</text>
</comment>
<dbReference type="Pfam" id="PF10988">
    <property type="entry name" value="DUF2807"/>
    <property type="match status" value="1"/>
</dbReference>
<feature type="compositionally biased region" description="Polar residues" evidence="1">
    <location>
        <begin position="230"/>
        <end position="240"/>
    </location>
</feature>
<keyword evidence="5" id="KW-1185">Reference proteome</keyword>
<organism evidence="4 5">
    <name type="scientific">Maribacter chungangensis</name>
    <dbReference type="NCBI Taxonomy" id="1069117"/>
    <lineage>
        <taxon>Bacteria</taxon>
        <taxon>Pseudomonadati</taxon>
        <taxon>Bacteroidota</taxon>
        <taxon>Flavobacteriia</taxon>
        <taxon>Flavobacteriales</taxon>
        <taxon>Flavobacteriaceae</taxon>
        <taxon>Maribacter</taxon>
    </lineage>
</organism>
<evidence type="ECO:0000259" key="3">
    <source>
        <dbReference type="Pfam" id="PF10988"/>
    </source>
</evidence>
<dbReference type="InterPro" id="IPR021255">
    <property type="entry name" value="DUF2807"/>
</dbReference>
<feature type="chain" id="PRO_5045182260" evidence="2">
    <location>
        <begin position="20"/>
        <end position="240"/>
    </location>
</feature>
<accession>A0ABW3B7M3</accession>
<evidence type="ECO:0000256" key="2">
    <source>
        <dbReference type="SAM" id="SignalP"/>
    </source>
</evidence>
<dbReference type="PANTHER" id="PTHR39200:SF1">
    <property type="entry name" value="AUTO-TRANSPORTER ADHESIN HEAD GIN DOMAIN-CONTAINING PROTEIN-RELATED"/>
    <property type="match status" value="1"/>
</dbReference>
<feature type="domain" description="Putative auto-transporter adhesin head GIN" evidence="3">
    <location>
        <begin position="40"/>
        <end position="224"/>
    </location>
</feature>
<keyword evidence="2" id="KW-0732">Signal</keyword>
<dbReference type="Gene3D" id="2.160.20.120">
    <property type="match status" value="1"/>
</dbReference>
<dbReference type="RefSeq" id="WP_379935811.1">
    <property type="nucleotide sequence ID" value="NZ_JBHTHY010000014.1"/>
</dbReference>
<dbReference type="PANTHER" id="PTHR39200">
    <property type="entry name" value="HYPOTHETICAL EXPORTED PROTEIN"/>
    <property type="match status" value="1"/>
</dbReference>
<sequence length="240" mass="25424">MKKQIVVLLCLAVFTAVNAQRGKKIKGNGNVVTIERQTGDYDGIAIGGFYEVELIDGAEGKITMTGEDNILEYIETEVNGGTLTIKSRNNTQLRPSLGKKVFISVPVEEIDAVRLSGSGTLRSSAALKSDDFKVHTSGSRNAELSVEANAVTVISSGSSNIALTGTAESLDITASGSSNLNAFELIANRVDIRSSGSSNMRITANKSMESRSSGSSNIMYRGNPNKIHNKSSGSSKITKE</sequence>
<proteinExistence type="predicted"/>
<name>A0ABW3B7M3_9FLAO</name>
<feature type="signal peptide" evidence="2">
    <location>
        <begin position="1"/>
        <end position="19"/>
    </location>
</feature>
<gene>
    <name evidence="4" type="ORF">ACFQZJ_15650</name>
</gene>
<protein>
    <submittedName>
        <fullName evidence="4">Head GIN domain-containing protein</fullName>
    </submittedName>
</protein>
<dbReference type="EMBL" id="JBHTHY010000014">
    <property type="protein sequence ID" value="MFD0798906.1"/>
    <property type="molecule type" value="Genomic_DNA"/>
</dbReference>
<evidence type="ECO:0000313" key="4">
    <source>
        <dbReference type="EMBL" id="MFD0798906.1"/>
    </source>
</evidence>
<feature type="compositionally biased region" description="Polar residues" evidence="1">
    <location>
        <begin position="201"/>
        <end position="218"/>
    </location>
</feature>
<dbReference type="Proteomes" id="UP001597012">
    <property type="component" value="Unassembled WGS sequence"/>
</dbReference>